<feature type="region of interest" description="Disordered" evidence="1">
    <location>
        <begin position="151"/>
        <end position="183"/>
    </location>
</feature>
<proteinExistence type="predicted"/>
<organism evidence="2 3">
    <name type="scientific">Lophium mytilinum</name>
    <dbReference type="NCBI Taxonomy" id="390894"/>
    <lineage>
        <taxon>Eukaryota</taxon>
        <taxon>Fungi</taxon>
        <taxon>Dikarya</taxon>
        <taxon>Ascomycota</taxon>
        <taxon>Pezizomycotina</taxon>
        <taxon>Dothideomycetes</taxon>
        <taxon>Pleosporomycetidae</taxon>
        <taxon>Mytilinidiales</taxon>
        <taxon>Mytilinidiaceae</taxon>
        <taxon>Lophium</taxon>
    </lineage>
</organism>
<reference evidence="2" key="1">
    <citation type="journal article" date="2020" name="Stud. Mycol.">
        <title>101 Dothideomycetes genomes: a test case for predicting lifestyles and emergence of pathogens.</title>
        <authorList>
            <person name="Haridas S."/>
            <person name="Albert R."/>
            <person name="Binder M."/>
            <person name="Bloem J."/>
            <person name="Labutti K."/>
            <person name="Salamov A."/>
            <person name="Andreopoulos B."/>
            <person name="Baker S."/>
            <person name="Barry K."/>
            <person name="Bills G."/>
            <person name="Bluhm B."/>
            <person name="Cannon C."/>
            <person name="Castanera R."/>
            <person name="Culley D."/>
            <person name="Daum C."/>
            <person name="Ezra D."/>
            <person name="Gonzalez J."/>
            <person name="Henrissat B."/>
            <person name="Kuo A."/>
            <person name="Liang C."/>
            <person name="Lipzen A."/>
            <person name="Lutzoni F."/>
            <person name="Magnuson J."/>
            <person name="Mondo S."/>
            <person name="Nolan M."/>
            <person name="Ohm R."/>
            <person name="Pangilinan J."/>
            <person name="Park H.-J."/>
            <person name="Ramirez L."/>
            <person name="Alfaro M."/>
            <person name="Sun H."/>
            <person name="Tritt A."/>
            <person name="Yoshinaga Y."/>
            <person name="Zwiers L.-H."/>
            <person name="Turgeon B."/>
            <person name="Goodwin S."/>
            <person name="Spatafora J."/>
            <person name="Crous P."/>
            <person name="Grigoriev I."/>
        </authorList>
    </citation>
    <scope>NUCLEOTIDE SEQUENCE</scope>
    <source>
        <strain evidence="2">CBS 269.34</strain>
    </source>
</reference>
<evidence type="ECO:0000256" key="1">
    <source>
        <dbReference type="SAM" id="MobiDB-lite"/>
    </source>
</evidence>
<name>A0A6A6QSY8_9PEZI</name>
<evidence type="ECO:0000313" key="3">
    <source>
        <dbReference type="Proteomes" id="UP000799750"/>
    </source>
</evidence>
<dbReference type="Proteomes" id="UP000799750">
    <property type="component" value="Unassembled WGS sequence"/>
</dbReference>
<dbReference type="AlphaFoldDB" id="A0A6A6QSY8"/>
<dbReference type="EMBL" id="MU004189">
    <property type="protein sequence ID" value="KAF2495289.1"/>
    <property type="molecule type" value="Genomic_DNA"/>
</dbReference>
<sequence>MAPKDWDYTTAWQIQVRLMIFITVISKHPQFSGKSPENAPMKLTALWYKANIVRMGMGEIDEKKLKAGDEKEHESLVNLAIYTQKIAQMALTGRGLLHAMNESKCGQELAQGAPVPGGPVPASALLFDVGNDVRKAAERLNFGPEGRYADWGTGQYEGKTGEWAGAEDEWEDDDDDDDEDDDGFEFVTEEEMINEALARQRVEAVRKGGASR</sequence>
<keyword evidence="3" id="KW-1185">Reference proteome</keyword>
<feature type="compositionally biased region" description="Acidic residues" evidence="1">
    <location>
        <begin position="165"/>
        <end position="183"/>
    </location>
</feature>
<accession>A0A6A6QSY8</accession>
<gene>
    <name evidence="2" type="ORF">BU16DRAFT_527159</name>
</gene>
<protein>
    <submittedName>
        <fullName evidence="2">Uncharacterized protein</fullName>
    </submittedName>
</protein>
<evidence type="ECO:0000313" key="2">
    <source>
        <dbReference type="EMBL" id="KAF2495289.1"/>
    </source>
</evidence>
<dbReference type="OrthoDB" id="10498366at2759"/>